<dbReference type="InterPro" id="IPR003814">
    <property type="entry name" value="FmdEsu_dom"/>
</dbReference>
<comment type="caution">
    <text evidence="4">The sequence shown here is derived from an EMBL/GenBank/DDBJ whole genome shotgun (WGS) entry which is preliminary data.</text>
</comment>
<dbReference type="AlphaFoldDB" id="A0A843ACZ8"/>
<evidence type="ECO:0000256" key="1">
    <source>
        <dbReference type="SAM" id="MobiDB-lite"/>
    </source>
</evidence>
<evidence type="ECO:0000313" key="5">
    <source>
        <dbReference type="Proteomes" id="UP000658733"/>
    </source>
</evidence>
<feature type="domain" description="Formylmethanofuran dehydrogenase subunit E" evidence="3">
    <location>
        <begin position="295"/>
        <end position="425"/>
    </location>
</feature>
<reference evidence="4" key="1">
    <citation type="submission" date="2020-10" db="EMBL/GenBank/DDBJ databases">
        <title>Dehalococcoides mccartyi of a TCE/Cr reducing biochatode.</title>
        <authorList>
            <person name="Matturro B."/>
        </authorList>
    </citation>
    <scope>NUCLEOTIDE SEQUENCE</scope>
    <source>
        <strain evidence="4">Bin4</strain>
    </source>
</reference>
<sequence>MVKTLENNQKSKNFLKSIFVLAIFIFTLFMIAGASAVDNTQEPIDNHNKNSNVKIDIKINHDYSDDEKINPSISVKHNNNSINYTKSYNTATKKYTLIFNHSEATKNTIYNILISVPGYNTKSQNVTLNGNLTASSTFQMKATKSYKIGREAAKKANSLRPFANSSEMLVITTAGMVYVGGKTSEDALEGIINGANGYVGFGLGNLLTLSAVRTDPLNIAFIYKYKSSGKVYMVFFKNGSLEPVYNGIIGTSLKSSEWKIIQDMLGKEDAYSYVSIANSWDAGLPADILTQAAYHGHVCTGLISGQAMIEALLKYYPPKGESGLPLENTAYYVLGVPGGSDDDAFTWSLDITPGKRAYIGIDTMVNKTATGFIRWNSQTKTGLLIIMSYNEDLIMKKYKKLTGLDPKANVSNDLKYQKWLIQTLTNDPLSLVDILYEFKGLNETHLFYLMGEEPGKGTVTQSAHGLDMDYILNLSKEGFLTNATRETQNTTKPKPLTNHELEKIGEDAAKKAKQYFLSLGIDIGKDNSKFFVLTSAGFVRINGTVTNKVFDGIYNIFGSQLSRKTLLPVHTSLWKDLVFDFFWVDPNNNSNTLSYSLKYDPITGELITTGNSSDESSNANYIIQEVLKYDPPYDVLIAWLFHNHVCGGSSPGYLISDYIYKEHPLGENESYIYITTNANCKDDVISRLLGVSPGMGNYFNLRYDDSITNKSNVGIIIKWNSVTKTGTVSIVNWVAPKFAEGSDSYEEYIKLYKGDYSSPNLIQAQQISFLATKLINEADLQKIISGAKNTAEGNALAFIMALPDRTLDELIPPINNGSTNNGGSKTNSSSNNHKTNGDSSSNSDGSDLFTSSGTSQGYSHSSAGLNTVSASAATESASAAENDGSQGNSYEVSKVNTEINDFNLVYAIILVLVVGGLAGFGYVRHASKK</sequence>
<dbReference type="RefSeq" id="WP_278522458.1">
    <property type="nucleotide sequence ID" value="NZ_JADIIN010000030.1"/>
</dbReference>
<dbReference type="Pfam" id="PF02663">
    <property type="entry name" value="FmdE"/>
    <property type="match status" value="2"/>
</dbReference>
<keyword evidence="2" id="KW-0472">Membrane</keyword>
<feature type="region of interest" description="Disordered" evidence="1">
    <location>
        <begin position="811"/>
        <end position="855"/>
    </location>
</feature>
<feature type="compositionally biased region" description="Low complexity" evidence="1">
    <location>
        <begin position="815"/>
        <end position="855"/>
    </location>
</feature>
<protein>
    <recommendedName>
        <fullName evidence="3">Formylmethanofuran dehydrogenase subunit E domain-containing protein</fullName>
    </recommendedName>
</protein>
<name>A0A843ACZ8_METAZ</name>
<dbReference type="Gene3D" id="3.30.1330.130">
    <property type="match status" value="2"/>
</dbReference>
<dbReference type="Proteomes" id="UP000658733">
    <property type="component" value="Unassembled WGS sequence"/>
</dbReference>
<organism evidence="4 5">
    <name type="scientific">Methanobrevibacter arboriphilus</name>
    <dbReference type="NCBI Taxonomy" id="39441"/>
    <lineage>
        <taxon>Archaea</taxon>
        <taxon>Methanobacteriati</taxon>
        <taxon>Methanobacteriota</taxon>
        <taxon>Methanomada group</taxon>
        <taxon>Methanobacteria</taxon>
        <taxon>Methanobacteriales</taxon>
        <taxon>Methanobacteriaceae</taxon>
        <taxon>Methanobrevibacter</taxon>
    </lineage>
</organism>
<dbReference type="EMBL" id="JADIIN010000030">
    <property type="protein sequence ID" value="MBF4468564.1"/>
    <property type="molecule type" value="Genomic_DNA"/>
</dbReference>
<gene>
    <name evidence="4" type="ORF">ISP01_04100</name>
</gene>
<keyword evidence="2" id="KW-0812">Transmembrane</keyword>
<feature type="domain" description="Formylmethanofuran dehydrogenase subunit E" evidence="3">
    <location>
        <begin position="641"/>
        <end position="705"/>
    </location>
</feature>
<proteinExistence type="predicted"/>
<feature type="transmembrane region" description="Helical" evidence="2">
    <location>
        <begin position="904"/>
        <end position="923"/>
    </location>
</feature>
<dbReference type="SUPFAM" id="SSF143555">
    <property type="entry name" value="FwdE-like"/>
    <property type="match status" value="2"/>
</dbReference>
<accession>A0A843ACZ8</accession>
<evidence type="ECO:0000259" key="3">
    <source>
        <dbReference type="Pfam" id="PF02663"/>
    </source>
</evidence>
<keyword evidence="2" id="KW-1133">Transmembrane helix</keyword>
<evidence type="ECO:0000313" key="4">
    <source>
        <dbReference type="EMBL" id="MBF4468564.1"/>
    </source>
</evidence>
<evidence type="ECO:0000256" key="2">
    <source>
        <dbReference type="SAM" id="Phobius"/>
    </source>
</evidence>